<gene>
    <name evidence="2" type="ORF">HETSPECPRED_001817</name>
</gene>
<proteinExistence type="predicted"/>
<comment type="caution">
    <text evidence="2">The sequence shown here is derived from an EMBL/GenBank/DDBJ whole genome shotgun (WGS) entry which is preliminary data.</text>
</comment>
<keyword evidence="3" id="KW-1185">Reference proteome</keyword>
<accession>A0A8H3J2L6</accession>
<dbReference type="AlphaFoldDB" id="A0A8H3J2L6"/>
<feature type="domain" description="N-acetyltransferase" evidence="1">
    <location>
        <begin position="80"/>
        <end position="225"/>
    </location>
</feature>
<dbReference type="Pfam" id="PF13508">
    <property type="entry name" value="Acetyltransf_7"/>
    <property type="match status" value="1"/>
</dbReference>
<evidence type="ECO:0000313" key="2">
    <source>
        <dbReference type="EMBL" id="CAF9939564.1"/>
    </source>
</evidence>
<sequence>MHIRLATAHDISETATLSVSAFADDELLEWMYPQRAAYPAHYRAAFLLRYQERFWSPNFFFYVAETDEGDEDWSGAAEVVGYATWSRRGNSEVAKRWRRSQYSWRATVEVALLQIEEWYSDTIKADKSLDYGKREKFRAAASADFEDVDEMWKLNNLATDPRFQHRGVGGMLIAWGQEQARRENVCVGLTASKVGQGVYRKKGFRMYGELPCPGFISVPMMIWEPEGKEGAWGLYRDSKQKGVVR</sequence>
<dbReference type="InterPro" id="IPR052523">
    <property type="entry name" value="Trichothecene_AcTrans"/>
</dbReference>
<name>A0A8H3J2L6_9LECA</name>
<dbReference type="CDD" id="cd04301">
    <property type="entry name" value="NAT_SF"/>
    <property type="match status" value="1"/>
</dbReference>
<protein>
    <recommendedName>
        <fullName evidence="1">N-acetyltransferase domain-containing protein</fullName>
    </recommendedName>
</protein>
<dbReference type="EMBL" id="CAJPDS010000133">
    <property type="protein sequence ID" value="CAF9939564.1"/>
    <property type="molecule type" value="Genomic_DNA"/>
</dbReference>
<dbReference type="InterPro" id="IPR016181">
    <property type="entry name" value="Acyl_CoA_acyltransferase"/>
</dbReference>
<dbReference type="Gene3D" id="3.40.630.30">
    <property type="match status" value="1"/>
</dbReference>
<organism evidence="2 3">
    <name type="scientific">Heterodermia speciosa</name>
    <dbReference type="NCBI Taxonomy" id="116794"/>
    <lineage>
        <taxon>Eukaryota</taxon>
        <taxon>Fungi</taxon>
        <taxon>Dikarya</taxon>
        <taxon>Ascomycota</taxon>
        <taxon>Pezizomycotina</taxon>
        <taxon>Lecanoromycetes</taxon>
        <taxon>OSLEUM clade</taxon>
        <taxon>Lecanoromycetidae</taxon>
        <taxon>Caliciales</taxon>
        <taxon>Physciaceae</taxon>
        <taxon>Heterodermia</taxon>
    </lineage>
</organism>
<reference evidence="2" key="1">
    <citation type="submission" date="2021-03" db="EMBL/GenBank/DDBJ databases">
        <authorList>
            <person name="Tagirdzhanova G."/>
        </authorList>
    </citation>
    <scope>NUCLEOTIDE SEQUENCE</scope>
</reference>
<dbReference type="PANTHER" id="PTHR42791">
    <property type="entry name" value="GNAT FAMILY ACETYLTRANSFERASE"/>
    <property type="match status" value="1"/>
</dbReference>
<dbReference type="OrthoDB" id="4738875at2759"/>
<dbReference type="Proteomes" id="UP000664521">
    <property type="component" value="Unassembled WGS sequence"/>
</dbReference>
<dbReference type="PANTHER" id="PTHR42791:SF16">
    <property type="entry name" value="N-ACETYLTRANSFERASE DOMAIN-CONTAINING PROTEIN"/>
    <property type="match status" value="1"/>
</dbReference>
<dbReference type="InterPro" id="IPR000182">
    <property type="entry name" value="GNAT_dom"/>
</dbReference>
<dbReference type="GO" id="GO:0016747">
    <property type="term" value="F:acyltransferase activity, transferring groups other than amino-acyl groups"/>
    <property type="evidence" value="ECO:0007669"/>
    <property type="project" value="InterPro"/>
</dbReference>
<evidence type="ECO:0000313" key="3">
    <source>
        <dbReference type="Proteomes" id="UP000664521"/>
    </source>
</evidence>
<dbReference type="PROSITE" id="PS51186">
    <property type="entry name" value="GNAT"/>
    <property type="match status" value="1"/>
</dbReference>
<evidence type="ECO:0000259" key="1">
    <source>
        <dbReference type="PROSITE" id="PS51186"/>
    </source>
</evidence>
<dbReference type="SUPFAM" id="SSF55729">
    <property type="entry name" value="Acyl-CoA N-acyltransferases (Nat)"/>
    <property type="match status" value="1"/>
</dbReference>